<dbReference type="PROSITE" id="PS51892">
    <property type="entry name" value="SUBTILASE"/>
    <property type="match status" value="1"/>
</dbReference>
<feature type="domain" description="Peptidase S8/S53" evidence="2">
    <location>
        <begin position="1"/>
        <end position="47"/>
    </location>
</feature>
<dbReference type="GO" id="GO:0006508">
    <property type="term" value="P:proteolysis"/>
    <property type="evidence" value="ECO:0007669"/>
    <property type="project" value="InterPro"/>
</dbReference>
<dbReference type="GO" id="GO:0004252">
    <property type="term" value="F:serine-type endopeptidase activity"/>
    <property type="evidence" value="ECO:0007669"/>
    <property type="project" value="InterPro"/>
</dbReference>
<dbReference type="AlphaFoldDB" id="A0A4V3FK34"/>
<proteinExistence type="inferred from homology"/>
<dbReference type="InterPro" id="IPR000209">
    <property type="entry name" value="Peptidase_S8/S53_dom"/>
</dbReference>
<comment type="caution">
    <text evidence="1">Lacks conserved residue(s) required for the propagation of feature annotation.</text>
</comment>
<dbReference type="Pfam" id="PF00082">
    <property type="entry name" value="Peptidase_S8"/>
    <property type="match status" value="1"/>
</dbReference>
<comment type="similarity">
    <text evidence="1">Belongs to the peptidase S8 family.</text>
</comment>
<comment type="caution">
    <text evidence="3">The sequence shown here is derived from an EMBL/GenBank/DDBJ whole genome shotgun (WGS) entry which is preliminary data.</text>
</comment>
<name>A0A4V3FK34_9ACTN</name>
<gene>
    <name evidence="3" type="ORF">EV138_2249</name>
</gene>
<dbReference type="SUPFAM" id="SSF52743">
    <property type="entry name" value="Subtilisin-like"/>
    <property type="match status" value="1"/>
</dbReference>
<dbReference type="Gene3D" id="3.40.50.200">
    <property type="entry name" value="Peptidase S8/S53 domain"/>
    <property type="match status" value="1"/>
</dbReference>
<dbReference type="EMBL" id="SOCE01000001">
    <property type="protein sequence ID" value="TDU88703.1"/>
    <property type="molecule type" value="Genomic_DNA"/>
</dbReference>
<dbReference type="InterPro" id="IPR036852">
    <property type="entry name" value="Peptidase_S8/S53_dom_sf"/>
</dbReference>
<dbReference type="GO" id="GO:0005975">
    <property type="term" value="P:carbohydrate metabolic process"/>
    <property type="evidence" value="ECO:0007669"/>
    <property type="project" value="UniProtKB-ARBA"/>
</dbReference>
<reference evidence="3 4" key="1">
    <citation type="submission" date="2019-03" db="EMBL/GenBank/DDBJ databases">
        <title>Genomic Encyclopedia of Type Strains, Phase III (KMG-III): the genomes of soil and plant-associated and newly described type strains.</title>
        <authorList>
            <person name="Whitman W."/>
        </authorList>
    </citation>
    <scope>NUCLEOTIDE SEQUENCE [LARGE SCALE GENOMIC DNA]</scope>
    <source>
        <strain evidence="3 4">VKM Ac-2575</strain>
    </source>
</reference>
<protein>
    <submittedName>
        <fullName evidence="3">Subtilase family protein</fullName>
    </submittedName>
</protein>
<evidence type="ECO:0000259" key="2">
    <source>
        <dbReference type="Pfam" id="PF00082"/>
    </source>
</evidence>
<dbReference type="Gene3D" id="2.60.40.10">
    <property type="entry name" value="Immunoglobulins"/>
    <property type="match status" value="1"/>
</dbReference>
<evidence type="ECO:0000313" key="4">
    <source>
        <dbReference type="Proteomes" id="UP000295151"/>
    </source>
</evidence>
<sequence>MATPHVVGAAALLAQQHAGWKAPEFKAVLMGSAKKLPNQSVFAQGAGRIDVAKAITESVLGSPSSLSFGTALWPHTDDKPVARQLTYRNLGKAAVTLTLKLTASSTDGKPAPASAFKLSASSVTIPAGGSASVTVTSNTKHNGPDALYSGQVVAKAGASVIGTPLAVDKEVESYDLVIRHIGPDGKGTDQGDTLLYSLDRDFATELTPGADGVVKLRLPKGKYFLDGTVGDAQGRVYQLVRPVLTLDRATSAPVDARQAKPVRMTLPRADARLGQLEIGYLRGLSEGAESNSIWAPDLDQVRVGSLGKAAAKDEMLSYVSTRWGVPKPDGQFLDSPYSYNLLQGKQGSYFSGYNRIVRDKELAKVVTRYAADQPGLLALDQRFGTLPGAGLSSSGQTFAYSRPGQATHYLDTAVGTTWSAMVDTVKPDSGDGRWLINHVAYDRPYQAGRTYSERWGAAVAVPDVADGGSTRTGNTINVYVQPNADADGHSGDSLEVDKASIKLFRNGKLIGSDTSPGQLSVEDVAAGKGSFRLESSQVRSLLQLATQLSTVWTFSSQDTGSKEVALPLWAVRPRPAVDLNNSVARQPLSILPLDVVSQPGAKVGAVKQVTLQVSGDGGKTWTKASVVRTPKSGYKAFFRTPAGAKLISLRSTLADRDGNTVSQSVLNAYRIR</sequence>
<evidence type="ECO:0000256" key="1">
    <source>
        <dbReference type="PROSITE-ProRule" id="PRU01240"/>
    </source>
</evidence>
<organism evidence="3 4">
    <name type="scientific">Kribbella voronezhensis</name>
    <dbReference type="NCBI Taxonomy" id="2512212"/>
    <lineage>
        <taxon>Bacteria</taxon>
        <taxon>Bacillati</taxon>
        <taxon>Actinomycetota</taxon>
        <taxon>Actinomycetes</taxon>
        <taxon>Propionibacteriales</taxon>
        <taxon>Kribbellaceae</taxon>
        <taxon>Kribbella</taxon>
    </lineage>
</organism>
<evidence type="ECO:0000313" key="3">
    <source>
        <dbReference type="EMBL" id="TDU88703.1"/>
    </source>
</evidence>
<dbReference type="InterPro" id="IPR013783">
    <property type="entry name" value="Ig-like_fold"/>
</dbReference>
<dbReference type="Proteomes" id="UP000295151">
    <property type="component" value="Unassembled WGS sequence"/>
</dbReference>
<accession>A0A4V3FK34</accession>
<keyword evidence="4" id="KW-1185">Reference proteome</keyword>
<dbReference type="RefSeq" id="WP_255513670.1">
    <property type="nucleotide sequence ID" value="NZ_SOCE01000001.1"/>
</dbReference>